<evidence type="ECO:0000313" key="2">
    <source>
        <dbReference type="EMBL" id="MPC89783.1"/>
    </source>
</evidence>
<keyword evidence="1" id="KW-0472">Membrane</keyword>
<comment type="caution">
    <text evidence="2">The sequence shown here is derived from an EMBL/GenBank/DDBJ whole genome shotgun (WGS) entry which is preliminary data.</text>
</comment>
<dbReference type="AlphaFoldDB" id="A0A5B7J5M5"/>
<name>A0A5B7J5M5_PORTR</name>
<protein>
    <submittedName>
        <fullName evidence="2">Uncharacterized protein</fullName>
    </submittedName>
</protein>
<dbReference type="EMBL" id="VSRR010082164">
    <property type="protein sequence ID" value="MPC89783.1"/>
    <property type="molecule type" value="Genomic_DNA"/>
</dbReference>
<keyword evidence="3" id="KW-1185">Reference proteome</keyword>
<dbReference type="Proteomes" id="UP000324222">
    <property type="component" value="Unassembled WGS sequence"/>
</dbReference>
<proteinExistence type="predicted"/>
<gene>
    <name evidence="2" type="ORF">E2C01_084743</name>
</gene>
<keyword evidence="1" id="KW-1133">Transmembrane helix</keyword>
<accession>A0A5B7J5M5</accession>
<reference evidence="2 3" key="1">
    <citation type="submission" date="2019-05" db="EMBL/GenBank/DDBJ databases">
        <title>Another draft genome of Portunus trituberculatus and its Hox gene families provides insights of decapod evolution.</title>
        <authorList>
            <person name="Jeong J.-H."/>
            <person name="Song I."/>
            <person name="Kim S."/>
            <person name="Choi T."/>
            <person name="Kim D."/>
            <person name="Ryu S."/>
            <person name="Kim W."/>
        </authorList>
    </citation>
    <scope>NUCLEOTIDE SEQUENCE [LARGE SCALE GENOMIC DNA]</scope>
    <source>
        <tissue evidence="2">Muscle</tissue>
    </source>
</reference>
<organism evidence="2 3">
    <name type="scientific">Portunus trituberculatus</name>
    <name type="common">Swimming crab</name>
    <name type="synonym">Neptunus trituberculatus</name>
    <dbReference type="NCBI Taxonomy" id="210409"/>
    <lineage>
        <taxon>Eukaryota</taxon>
        <taxon>Metazoa</taxon>
        <taxon>Ecdysozoa</taxon>
        <taxon>Arthropoda</taxon>
        <taxon>Crustacea</taxon>
        <taxon>Multicrustacea</taxon>
        <taxon>Malacostraca</taxon>
        <taxon>Eumalacostraca</taxon>
        <taxon>Eucarida</taxon>
        <taxon>Decapoda</taxon>
        <taxon>Pleocyemata</taxon>
        <taxon>Brachyura</taxon>
        <taxon>Eubrachyura</taxon>
        <taxon>Portunoidea</taxon>
        <taxon>Portunidae</taxon>
        <taxon>Portuninae</taxon>
        <taxon>Portunus</taxon>
    </lineage>
</organism>
<evidence type="ECO:0000313" key="3">
    <source>
        <dbReference type="Proteomes" id="UP000324222"/>
    </source>
</evidence>
<sequence length="119" mass="13433">MRRIYLSELRRVRVAAVTVCMTVYDCGGLELPVATYVCLCICVSLFVRLLLCTRRLCLRGCGCEGREHQCELPVARVLLPKDSREARNCVWIIECVRCGNPEASMARGLDAFWCFAAKL</sequence>
<keyword evidence="1" id="KW-0812">Transmembrane</keyword>
<evidence type="ECO:0000256" key="1">
    <source>
        <dbReference type="SAM" id="Phobius"/>
    </source>
</evidence>
<feature type="transmembrane region" description="Helical" evidence="1">
    <location>
        <begin position="33"/>
        <end position="51"/>
    </location>
</feature>